<dbReference type="RefSeq" id="XP_018379062.1">
    <property type="nucleotide sequence ID" value="XM_018532652.1"/>
</dbReference>
<dbReference type="PANTHER" id="PTHR35043">
    <property type="entry name" value="TRANSCRIPTION FACTOR DOMAIN-CONTAINING PROTEIN"/>
    <property type="match status" value="1"/>
</dbReference>
<accession>A0A177D2H5</accession>
<evidence type="ECO:0000313" key="3">
    <source>
        <dbReference type="Proteomes" id="UP000077248"/>
    </source>
</evidence>
<reference evidence="2 3" key="1">
    <citation type="submission" date="2016-05" db="EMBL/GenBank/DDBJ databases">
        <title>Comparative analysis of secretome profiles of manganese(II)-oxidizing ascomycete fungi.</title>
        <authorList>
            <consortium name="DOE Joint Genome Institute"/>
            <person name="Zeiner C.A."/>
            <person name="Purvine S.O."/>
            <person name="Zink E.M."/>
            <person name="Wu S."/>
            <person name="Pasa-Tolic L."/>
            <person name="Chaput D.L."/>
            <person name="Haridas S."/>
            <person name="Grigoriev I.V."/>
            <person name="Santelli C.M."/>
            <person name="Hansel C.M."/>
        </authorList>
    </citation>
    <scope>NUCLEOTIDE SEQUENCE [LARGE SCALE GENOMIC DNA]</scope>
    <source>
        <strain evidence="2 3">SRC1lrK2f</strain>
    </source>
</reference>
<organism evidence="2 3">
    <name type="scientific">Alternaria alternata</name>
    <name type="common">Alternaria rot fungus</name>
    <name type="synonym">Torula alternata</name>
    <dbReference type="NCBI Taxonomy" id="5599"/>
    <lineage>
        <taxon>Eukaryota</taxon>
        <taxon>Fungi</taxon>
        <taxon>Dikarya</taxon>
        <taxon>Ascomycota</taxon>
        <taxon>Pezizomycotina</taxon>
        <taxon>Dothideomycetes</taxon>
        <taxon>Pleosporomycetidae</taxon>
        <taxon>Pleosporales</taxon>
        <taxon>Pleosporineae</taxon>
        <taxon>Pleosporaceae</taxon>
        <taxon>Alternaria</taxon>
        <taxon>Alternaria sect. Alternaria</taxon>
        <taxon>Alternaria alternata complex</taxon>
    </lineage>
</organism>
<protein>
    <submittedName>
        <fullName evidence="2">Uncharacterized protein</fullName>
    </submittedName>
</protein>
<feature type="transmembrane region" description="Helical" evidence="1">
    <location>
        <begin position="20"/>
        <end position="40"/>
    </location>
</feature>
<keyword evidence="1" id="KW-0812">Transmembrane</keyword>
<dbReference type="PANTHER" id="PTHR35043:SF9">
    <property type="match status" value="1"/>
</dbReference>
<gene>
    <name evidence="2" type="ORF">CC77DRAFT_662483</name>
</gene>
<feature type="transmembrane region" description="Helical" evidence="1">
    <location>
        <begin position="61"/>
        <end position="79"/>
    </location>
</feature>
<dbReference type="GeneID" id="29118246"/>
<feature type="transmembrane region" description="Helical" evidence="1">
    <location>
        <begin position="464"/>
        <end position="483"/>
    </location>
</feature>
<name>A0A177D2H5_ALTAL</name>
<evidence type="ECO:0000313" key="2">
    <source>
        <dbReference type="EMBL" id="OAG13641.1"/>
    </source>
</evidence>
<sequence>MANTTIPNGSQYHLWKPEPLARGTFSILSSSLLTMVLCIWTAVHLNIPEHNRPISQMWRKLRWMVVGLFAPEWVVWTAYCQHIDAIKIGKTMRKAFSQPEPPNFVNNLPTLLRGILPSVPNAWGKIGLTTGSLEQTEQVSQHTDVEPGPKMRRYPWTHAHSLYAMMGGFVVDTHDLGYDYLPRERQRMTLTLRGLTFIADYNPDILPDLSVSAIKDKSKASMFTKMITIAQALWFGIQCVTRSTLGLSISLLEINTAIHAACALTLYLFFWWNKPLDVQEPTVCTHADLHPIAAFDTVQRLYPRVRFSPVDLDNTEDNDIVDSSTDPGTAVFHPKVQHISLKPSKDPKFRSKGSLVYHGFVFRKNMKLSANGERYEQLTELDFYRFKLASQAARRYSLRTGEKCSFFDVRSRNRSETMYALVGADEPKPGLNFLVVGFLLAGLFYGGVHLIVWNRPFRGRTDELLWKSSSITILVSGIVAMILELAQNFAAINRQIDRTVWRFAAKASGHASTVGYCLFAPLYIFARVFIIVECFLDVFHLPDSAFGTPRWSQYFPHIG</sequence>
<keyword evidence="3" id="KW-1185">Reference proteome</keyword>
<keyword evidence="1" id="KW-0472">Membrane</keyword>
<dbReference type="AlphaFoldDB" id="A0A177D2H5"/>
<dbReference type="OMA" id="TICVWTA"/>
<proteinExistence type="predicted"/>
<keyword evidence="1" id="KW-1133">Transmembrane helix</keyword>
<dbReference type="Proteomes" id="UP000077248">
    <property type="component" value="Unassembled WGS sequence"/>
</dbReference>
<dbReference type="KEGG" id="aalt:CC77DRAFT_662483"/>
<evidence type="ECO:0000256" key="1">
    <source>
        <dbReference type="SAM" id="Phobius"/>
    </source>
</evidence>
<dbReference type="EMBL" id="KV441508">
    <property type="protein sequence ID" value="OAG13641.1"/>
    <property type="molecule type" value="Genomic_DNA"/>
</dbReference>
<feature type="transmembrane region" description="Helical" evidence="1">
    <location>
        <begin position="431"/>
        <end position="452"/>
    </location>
</feature>
<dbReference type="VEuPathDB" id="FungiDB:CC77DRAFT_662483"/>